<dbReference type="InterPro" id="IPR007138">
    <property type="entry name" value="ABM_dom"/>
</dbReference>
<keyword evidence="2" id="KW-0503">Monooxygenase</keyword>
<accession>A0A4R5WFQ9</accession>
<dbReference type="GO" id="GO:0004497">
    <property type="term" value="F:monooxygenase activity"/>
    <property type="evidence" value="ECO:0007669"/>
    <property type="project" value="UniProtKB-KW"/>
</dbReference>
<evidence type="ECO:0000259" key="1">
    <source>
        <dbReference type="PROSITE" id="PS51725"/>
    </source>
</evidence>
<dbReference type="Pfam" id="PF03992">
    <property type="entry name" value="ABM"/>
    <property type="match status" value="1"/>
</dbReference>
<comment type="caution">
    <text evidence="2">The sequence shown here is derived from an EMBL/GenBank/DDBJ whole genome shotgun (WGS) entry which is preliminary data.</text>
</comment>
<organism evidence="2 3">
    <name type="scientific">Mycobacterium paragordonae</name>
    <dbReference type="NCBI Taxonomy" id="1389713"/>
    <lineage>
        <taxon>Bacteria</taxon>
        <taxon>Bacillati</taxon>
        <taxon>Actinomycetota</taxon>
        <taxon>Actinomycetes</taxon>
        <taxon>Mycobacteriales</taxon>
        <taxon>Mycobacteriaceae</taxon>
        <taxon>Mycobacterium</taxon>
    </lineage>
</organism>
<reference evidence="2" key="1">
    <citation type="submission" date="2023-06" db="EMBL/GenBank/DDBJ databases">
        <title>Identification of two novel mycobacterium reveal diversities and complexities of Mycobacterium gordonae clade.</title>
        <authorList>
            <person name="Matsumoto Y."/>
            <person name="Nakamura S."/>
            <person name="Motooka D."/>
            <person name="Fukushima K."/>
        </authorList>
    </citation>
    <scope>NUCLEOTIDE SEQUENCE</scope>
    <source>
        <strain evidence="2">TY812</strain>
    </source>
</reference>
<dbReference type="EMBL" id="JAUFSA010000001">
    <property type="protein sequence ID" value="MDP7735241.1"/>
    <property type="molecule type" value="Genomic_DNA"/>
</dbReference>
<proteinExistence type="predicted"/>
<evidence type="ECO:0000313" key="2">
    <source>
        <dbReference type="EMBL" id="MDP7735241.1"/>
    </source>
</evidence>
<dbReference type="PROSITE" id="PS51725">
    <property type="entry name" value="ABM"/>
    <property type="match status" value="1"/>
</dbReference>
<protein>
    <submittedName>
        <fullName evidence="2">Antibiotic biosynthesis monooxygenase</fullName>
    </submittedName>
</protein>
<keyword evidence="2" id="KW-0560">Oxidoreductase</keyword>
<feature type="domain" description="ABM" evidence="1">
    <location>
        <begin position="2"/>
        <end position="95"/>
    </location>
</feature>
<dbReference type="Gene3D" id="3.30.70.100">
    <property type="match status" value="1"/>
</dbReference>
<evidence type="ECO:0000313" key="3">
    <source>
        <dbReference type="Proteomes" id="UP001229081"/>
    </source>
</evidence>
<name>A0A4R5WFQ9_9MYCO</name>
<gene>
    <name evidence="2" type="ORF">QXL92_10860</name>
</gene>
<dbReference type="AlphaFoldDB" id="A0A4R5WFQ9"/>
<dbReference type="InterPro" id="IPR011008">
    <property type="entry name" value="Dimeric_a/b-barrel"/>
</dbReference>
<dbReference type="Proteomes" id="UP001229081">
    <property type="component" value="Unassembled WGS sequence"/>
</dbReference>
<dbReference type="SUPFAM" id="SSF54909">
    <property type="entry name" value="Dimeric alpha+beta barrel"/>
    <property type="match status" value="1"/>
</dbReference>
<sequence>MVIVAGFIVVDPLSRDNYLANCSEVIRLARHTAGCLDFAISADPVDAGRVNIVERWDSQAAVDAFRASGPSDEQQDAIVSGCVCEYDVTAQRRLL</sequence>
<dbReference type="RefSeq" id="WP_133437678.1">
    <property type="nucleotide sequence ID" value="NZ_JAUFSA010000001.1"/>
</dbReference>